<gene>
    <name evidence="9" type="ORF">CYFA0S_22e01838g</name>
</gene>
<dbReference type="SUPFAM" id="SSF56112">
    <property type="entry name" value="Protein kinase-like (PK-like)"/>
    <property type="match status" value="1"/>
</dbReference>
<evidence type="ECO:0000256" key="5">
    <source>
        <dbReference type="ARBA" id="ARBA00037982"/>
    </source>
</evidence>
<dbReference type="InterPro" id="IPR050339">
    <property type="entry name" value="CC_SR_Kinase"/>
</dbReference>
<dbReference type="VEuPathDB" id="FungiDB:BON22_1994"/>
<dbReference type="InterPro" id="IPR017441">
    <property type="entry name" value="Protein_kinase_ATP_BS"/>
</dbReference>
<dbReference type="InterPro" id="IPR000719">
    <property type="entry name" value="Prot_kinase_dom"/>
</dbReference>
<dbReference type="Gene3D" id="1.10.510.10">
    <property type="entry name" value="Transferase(Phosphotransferase) domain 1"/>
    <property type="match status" value="1"/>
</dbReference>
<name>A0A061B8L5_CYBFA</name>
<dbReference type="GO" id="GO:0005524">
    <property type="term" value="F:ATP binding"/>
    <property type="evidence" value="ECO:0007669"/>
    <property type="project" value="UniProtKB-UniRule"/>
</dbReference>
<proteinExistence type="inferred from homology"/>
<evidence type="ECO:0000256" key="4">
    <source>
        <dbReference type="ARBA" id="ARBA00022840"/>
    </source>
</evidence>
<dbReference type="OrthoDB" id="5337378at2759"/>
<evidence type="ECO:0000256" key="6">
    <source>
        <dbReference type="PROSITE-ProRule" id="PRU10141"/>
    </source>
</evidence>
<comment type="similarity">
    <text evidence="5">Belongs to the protein kinase superfamily. Ser/Thr protein kinase family. GCN2 subfamily.</text>
</comment>
<dbReference type="Gene3D" id="3.30.200.20">
    <property type="entry name" value="Phosphorylase Kinase, domain 1"/>
    <property type="match status" value="1"/>
</dbReference>
<dbReference type="PhylomeDB" id="A0A061B8L5"/>
<feature type="region of interest" description="Disordered" evidence="7">
    <location>
        <begin position="185"/>
        <end position="224"/>
    </location>
</feature>
<evidence type="ECO:0000259" key="8">
    <source>
        <dbReference type="PROSITE" id="PS50011"/>
    </source>
</evidence>
<feature type="binding site" evidence="6">
    <location>
        <position position="510"/>
    </location>
    <ligand>
        <name>ATP</name>
        <dbReference type="ChEBI" id="CHEBI:30616"/>
    </ligand>
</feature>
<feature type="compositionally biased region" description="Polar residues" evidence="7">
    <location>
        <begin position="203"/>
        <end position="218"/>
    </location>
</feature>
<feature type="compositionally biased region" description="Polar residues" evidence="7">
    <location>
        <begin position="127"/>
        <end position="144"/>
    </location>
</feature>
<feature type="compositionally biased region" description="Low complexity" evidence="7">
    <location>
        <begin position="50"/>
        <end position="59"/>
    </location>
</feature>
<keyword evidence="3" id="KW-0418">Kinase</keyword>
<feature type="region of interest" description="Disordered" evidence="7">
    <location>
        <begin position="326"/>
        <end position="368"/>
    </location>
</feature>
<feature type="compositionally biased region" description="Polar residues" evidence="7">
    <location>
        <begin position="340"/>
        <end position="368"/>
    </location>
</feature>
<protein>
    <submittedName>
        <fullName evidence="9">CYFA0S22e01838g1_1</fullName>
    </submittedName>
</protein>
<evidence type="ECO:0000256" key="3">
    <source>
        <dbReference type="ARBA" id="ARBA00022777"/>
    </source>
</evidence>
<feature type="domain" description="Protein kinase" evidence="8">
    <location>
        <begin position="483"/>
        <end position="798"/>
    </location>
</feature>
<dbReference type="InterPro" id="IPR011009">
    <property type="entry name" value="Kinase-like_dom_sf"/>
</dbReference>
<dbReference type="PROSITE" id="PS00107">
    <property type="entry name" value="PROTEIN_KINASE_ATP"/>
    <property type="match status" value="1"/>
</dbReference>
<evidence type="ECO:0000256" key="1">
    <source>
        <dbReference type="ARBA" id="ARBA00022679"/>
    </source>
</evidence>
<dbReference type="SMART" id="SM00220">
    <property type="entry name" value="S_TKc"/>
    <property type="match status" value="1"/>
</dbReference>
<feature type="region of interest" description="Disordered" evidence="7">
    <location>
        <begin position="1"/>
        <end position="59"/>
    </location>
</feature>
<dbReference type="InterPro" id="IPR008271">
    <property type="entry name" value="Ser/Thr_kinase_AS"/>
</dbReference>
<dbReference type="GO" id="GO:0110031">
    <property type="term" value="P:negative regulation of G2/MI transition of meiotic cell cycle"/>
    <property type="evidence" value="ECO:0007669"/>
    <property type="project" value="TreeGrafter"/>
</dbReference>
<dbReference type="EMBL" id="LK052907">
    <property type="protein sequence ID" value="CDR46259.1"/>
    <property type="molecule type" value="Genomic_DNA"/>
</dbReference>
<dbReference type="PROSITE" id="PS00108">
    <property type="entry name" value="PROTEIN_KINASE_ST"/>
    <property type="match status" value="1"/>
</dbReference>
<dbReference type="PANTHER" id="PTHR11042">
    <property type="entry name" value="EUKARYOTIC TRANSLATION INITIATION FACTOR 2-ALPHA KINASE EIF2-ALPHA KINASE -RELATED"/>
    <property type="match status" value="1"/>
</dbReference>
<dbReference type="GO" id="GO:0005737">
    <property type="term" value="C:cytoplasm"/>
    <property type="evidence" value="ECO:0007669"/>
    <property type="project" value="TreeGrafter"/>
</dbReference>
<keyword evidence="4 6" id="KW-0067">ATP-binding</keyword>
<dbReference type="PROSITE" id="PS50011">
    <property type="entry name" value="PROTEIN_KINASE_DOM"/>
    <property type="match status" value="1"/>
</dbReference>
<dbReference type="GO" id="GO:0005634">
    <property type="term" value="C:nucleus"/>
    <property type="evidence" value="ECO:0007669"/>
    <property type="project" value="TreeGrafter"/>
</dbReference>
<sequence length="855" mass="94328">MISESAMAPSKKRIMNDSMPSPQLKDPGYASFTDTSYQSSEIEATPNQPTSTSSQGSQGLRRSVGLLNLSIETSPHPSGTSSPKIALLKNRVSNQDIDDANLDVENWSPFKDPTTPSVKQGSLKRPASNSSTNMSPFINESQRPLIFSSTKNNSAVEENRSSIQMKLNKLRKMVSLDKVNTEFESPFDKDIHPLPNPSIHFQPANNKENVLHSPSDSPSRPARQKLKLDKGIVNNKSILNLKNIDNNTSSGPDFLTPSSYKHVKPLQTAFMSSGLLSKKNRTLSESFHPPETPCKKPLNLTIQTAQKQALPSSNLANVITASSPVAEDNYSTPRPGMRETPNTRALRHSSQSTPYDASPSGNSAKMSRSARAMNTNELRDCILRFHTDFDDSTESIFDDGNEHDPSTPTRLRTSKAILNKNLKLNLSGIDSCSTNGTSTPHTPIDVTADCSGDLSNMSSIGGNASAFMTSTAITVDEHLTSKFENVQLVGNGEFSNVYEITFQSVKYAVKRIKTPLLGPKRRKRIFEEVELMKALQENEPRDDEGKEYVINFINDWEHSGQLYIMMEFCENGPLDKFLADSGKLSKLDEWRIWKIMVEIAMGLKYIHASNILHLDLKPANIFITFEGSLKIGDFGMACKYPVANGFEREGDREYIAPEIISLQKYDKPADIFSFGLIMVEIAANIVLPEYGVHWHKLRSGDLSEAGRLSSGELNVNLYNDSLMSKGSTYSSLANNTATTGSSYSSVYDHSKRLPNWTPKFLIDGKGSLDKLVQWMIQPNPEARPTAAEILDTAEAQFVETRRKAGAVIFEGEYGPPPDSEEDSLMPLEAKCLNLGGGSAVTLAAIPSDIMDQDEW</sequence>
<feature type="region of interest" description="Disordered" evidence="7">
    <location>
        <begin position="103"/>
        <end position="144"/>
    </location>
</feature>
<evidence type="ECO:0000313" key="9">
    <source>
        <dbReference type="EMBL" id="CDR46259.1"/>
    </source>
</evidence>
<organism evidence="9">
    <name type="scientific">Cyberlindnera fabianii</name>
    <name type="common">Yeast</name>
    <name type="synonym">Hansenula fabianii</name>
    <dbReference type="NCBI Taxonomy" id="36022"/>
    <lineage>
        <taxon>Eukaryota</taxon>
        <taxon>Fungi</taxon>
        <taxon>Dikarya</taxon>
        <taxon>Ascomycota</taxon>
        <taxon>Saccharomycotina</taxon>
        <taxon>Saccharomycetes</taxon>
        <taxon>Phaffomycetales</taxon>
        <taxon>Phaffomycetaceae</taxon>
        <taxon>Cyberlindnera</taxon>
    </lineage>
</organism>
<reference evidence="9" key="1">
    <citation type="journal article" date="2014" name="Genome Announc.">
        <title>Genome sequence of the yeast Cyberlindnera fabianii (Hansenula fabianii).</title>
        <authorList>
            <person name="Freel K.C."/>
            <person name="Sarilar V."/>
            <person name="Neuveglise C."/>
            <person name="Devillers H."/>
            <person name="Friedrich A."/>
            <person name="Schacherer J."/>
        </authorList>
    </citation>
    <scope>NUCLEOTIDE SEQUENCE</scope>
    <source>
        <strain evidence="9">YJS4271</strain>
    </source>
</reference>
<keyword evidence="2 6" id="KW-0547">Nucleotide-binding</keyword>
<evidence type="ECO:0000256" key="2">
    <source>
        <dbReference type="ARBA" id="ARBA00022741"/>
    </source>
</evidence>
<dbReference type="PANTHER" id="PTHR11042:SF196">
    <property type="entry name" value="MITOSIS INHIBITOR PROTEIN KINASE SWE1"/>
    <property type="match status" value="1"/>
</dbReference>
<keyword evidence="1" id="KW-0808">Transferase</keyword>
<accession>A0A061B8L5</accession>
<dbReference type="AlphaFoldDB" id="A0A061B8L5"/>
<dbReference type="GO" id="GO:0004713">
    <property type="term" value="F:protein tyrosine kinase activity"/>
    <property type="evidence" value="ECO:0007669"/>
    <property type="project" value="TreeGrafter"/>
</dbReference>
<evidence type="ECO:0000256" key="7">
    <source>
        <dbReference type="SAM" id="MobiDB-lite"/>
    </source>
</evidence>
<dbReference type="Pfam" id="PF00069">
    <property type="entry name" value="Pkinase"/>
    <property type="match status" value="1"/>
</dbReference>
<feature type="compositionally biased region" description="Polar residues" evidence="7">
    <location>
        <begin position="32"/>
        <end position="49"/>
    </location>
</feature>